<protein>
    <submittedName>
        <fullName evidence="1">Uncharacterized protein</fullName>
    </submittedName>
</protein>
<evidence type="ECO:0000313" key="2">
    <source>
        <dbReference type="Proteomes" id="UP000010305"/>
    </source>
</evidence>
<dbReference type="Proteomes" id="UP000010305">
    <property type="component" value="Unassembled WGS sequence"/>
</dbReference>
<sequence>MKMLSSKDKYALKVLDKNKKEIFMIGLGNPFYIHAQHIDFEDRDFFGGYVDAELEIAFPFEADVVYFVLYSQEDKFLRKINEIKIK</sequence>
<dbReference type="HOGENOM" id="CLU_2496124_0_0_6"/>
<dbReference type="AlphaFoldDB" id="J4KS00"/>
<accession>J4KS00</accession>
<gene>
    <name evidence="1" type="ORF">NT01SARS_0319</name>
</gene>
<proteinExistence type="predicted"/>
<dbReference type="EMBL" id="JH611156">
    <property type="protein sequence ID" value="EJP71839.1"/>
    <property type="molecule type" value="Genomic_DNA"/>
</dbReference>
<organism evidence="1 2">
    <name type="scientific">SAR86 cluster bacterium SAR86A</name>
    <dbReference type="NCBI Taxonomy" id="1123866"/>
    <lineage>
        <taxon>Bacteria</taxon>
        <taxon>Pseudomonadati</taxon>
        <taxon>Pseudomonadota</taxon>
        <taxon>Gammaproteobacteria</taxon>
        <taxon>SAR86 cluster</taxon>
    </lineage>
</organism>
<dbReference type="STRING" id="1123866.NT01SARS_0319"/>
<name>J4KS00_9GAMM</name>
<evidence type="ECO:0000313" key="1">
    <source>
        <dbReference type="EMBL" id="EJP71839.1"/>
    </source>
</evidence>
<reference evidence="1 2" key="1">
    <citation type="journal article" date="2012" name="ISME J.">
        <title>Genomic insights to SAR86, an abundant and uncultivated marine bacterial lineage.</title>
        <authorList>
            <person name="Dupont C.L."/>
            <person name="Rusch D.B."/>
            <person name="Yooseph S."/>
            <person name="Lombardo M.J."/>
            <person name="Richter R.A."/>
            <person name="Valas R."/>
            <person name="Novotny M."/>
            <person name="Yee-Greenbaum J."/>
            <person name="Selengut J.D."/>
            <person name="Haft D.H."/>
            <person name="Halpern A.L."/>
            <person name="Lasken R.S."/>
            <person name="Nealson K."/>
            <person name="Friedman R."/>
            <person name="Venter J.C."/>
        </authorList>
    </citation>
    <scope>NUCLEOTIDE SEQUENCE [LARGE SCALE GENOMIC DNA]</scope>
</reference>